<evidence type="ECO:0000256" key="9">
    <source>
        <dbReference type="ARBA" id="ARBA00022909"/>
    </source>
</evidence>
<protein>
    <recommendedName>
        <fullName evidence="4">2-amino-4-hydroxy-6-hydroxymethyldihydropteridine pyrophosphokinase</fullName>
        <ecNumber evidence="3">2.7.6.3</ecNumber>
    </recommendedName>
    <alternativeName>
        <fullName evidence="11">6-hydroxymethyl-7,8-dihydropterin pyrophosphokinase</fullName>
    </alternativeName>
    <alternativeName>
        <fullName evidence="12">7,8-dihydro-6-hydroxymethylpterin-pyrophosphokinase</fullName>
    </alternativeName>
</protein>
<accession>A0A9D9IQV6</accession>
<evidence type="ECO:0000313" key="14">
    <source>
        <dbReference type="EMBL" id="MBO8476685.1"/>
    </source>
</evidence>
<dbReference type="GO" id="GO:0005524">
    <property type="term" value="F:ATP binding"/>
    <property type="evidence" value="ECO:0007669"/>
    <property type="project" value="UniProtKB-KW"/>
</dbReference>
<evidence type="ECO:0000256" key="11">
    <source>
        <dbReference type="ARBA" id="ARBA00029766"/>
    </source>
</evidence>
<keyword evidence="9" id="KW-0289">Folate biosynthesis</keyword>
<evidence type="ECO:0000256" key="1">
    <source>
        <dbReference type="ARBA" id="ARBA00005051"/>
    </source>
</evidence>
<evidence type="ECO:0000256" key="10">
    <source>
        <dbReference type="ARBA" id="ARBA00029409"/>
    </source>
</evidence>
<evidence type="ECO:0000256" key="3">
    <source>
        <dbReference type="ARBA" id="ARBA00013253"/>
    </source>
</evidence>
<dbReference type="InterPro" id="IPR000550">
    <property type="entry name" value="Hppk"/>
</dbReference>
<keyword evidence="5" id="KW-0808">Transferase</keyword>
<dbReference type="SUPFAM" id="SSF55083">
    <property type="entry name" value="6-hydroxymethyl-7,8-dihydropterin pyrophosphokinase, HPPK"/>
    <property type="match status" value="1"/>
</dbReference>
<evidence type="ECO:0000313" key="15">
    <source>
        <dbReference type="Proteomes" id="UP000823598"/>
    </source>
</evidence>
<evidence type="ECO:0000256" key="12">
    <source>
        <dbReference type="ARBA" id="ARBA00033413"/>
    </source>
</evidence>
<reference evidence="14" key="1">
    <citation type="submission" date="2020-10" db="EMBL/GenBank/DDBJ databases">
        <authorList>
            <person name="Gilroy R."/>
        </authorList>
    </citation>
    <scope>NUCLEOTIDE SEQUENCE</scope>
    <source>
        <strain evidence="14">6919</strain>
    </source>
</reference>
<dbReference type="InterPro" id="IPR035907">
    <property type="entry name" value="Hppk_sf"/>
</dbReference>
<comment type="function">
    <text evidence="10">Catalyzes the transfer of pyrophosphate from adenosine triphosphate (ATP) to 6-hydroxymethyl-7,8-dihydropterin, an enzymatic step in folate biosynthesis pathway.</text>
</comment>
<keyword evidence="7" id="KW-0418">Kinase</keyword>
<gene>
    <name evidence="14" type="ORF">IAB88_06805</name>
</gene>
<dbReference type="GO" id="GO:0003848">
    <property type="term" value="F:2-amino-4-hydroxy-6-hydroxymethyldihydropteridine diphosphokinase activity"/>
    <property type="evidence" value="ECO:0007669"/>
    <property type="project" value="UniProtKB-EC"/>
</dbReference>
<keyword evidence="8" id="KW-0067">ATP-binding</keyword>
<sequence>MNKLVISIGSNSKDREWQVENCIKWLKSKLSGVSHSEIYNSAASNGKDPDYLNVVMKAKCRENFDEINKKLKDYESVCGRTPLSKQTGEIPMDLDIIIWNGEIVRERDFNQEYFQTGWQQLEK</sequence>
<comment type="caution">
    <text evidence="14">The sequence shown here is derived from an EMBL/GenBank/DDBJ whole genome shotgun (WGS) entry which is preliminary data.</text>
</comment>
<keyword evidence="6" id="KW-0547">Nucleotide-binding</keyword>
<evidence type="ECO:0000256" key="7">
    <source>
        <dbReference type="ARBA" id="ARBA00022777"/>
    </source>
</evidence>
<proteinExistence type="inferred from homology"/>
<dbReference type="AlphaFoldDB" id="A0A9D9IQV6"/>
<dbReference type="Pfam" id="PF01288">
    <property type="entry name" value="HPPK"/>
    <property type="match status" value="1"/>
</dbReference>
<dbReference type="EMBL" id="JADIMC010000077">
    <property type="protein sequence ID" value="MBO8476685.1"/>
    <property type="molecule type" value="Genomic_DNA"/>
</dbReference>
<dbReference type="GO" id="GO:0046656">
    <property type="term" value="P:folic acid biosynthetic process"/>
    <property type="evidence" value="ECO:0007669"/>
    <property type="project" value="UniProtKB-KW"/>
</dbReference>
<dbReference type="Gene3D" id="3.30.70.560">
    <property type="entry name" value="7,8-Dihydro-6-hydroxymethylpterin-pyrophosphokinase HPPK"/>
    <property type="match status" value="1"/>
</dbReference>
<dbReference type="PANTHER" id="PTHR43071">
    <property type="entry name" value="2-AMINO-4-HYDROXY-6-HYDROXYMETHYLDIHYDROPTERIDINE PYROPHOSPHOKINASE"/>
    <property type="match status" value="1"/>
</dbReference>
<evidence type="ECO:0000256" key="2">
    <source>
        <dbReference type="ARBA" id="ARBA00005810"/>
    </source>
</evidence>
<dbReference type="PANTHER" id="PTHR43071:SF1">
    <property type="entry name" value="2-AMINO-4-HYDROXY-6-HYDROXYMETHYLDIHYDROPTERIDINE PYROPHOSPHOKINASE"/>
    <property type="match status" value="1"/>
</dbReference>
<dbReference type="Proteomes" id="UP000823598">
    <property type="component" value="Unassembled WGS sequence"/>
</dbReference>
<feature type="domain" description="7,8-dihydro-6-hydroxymethylpterin-pyrophosphokinase" evidence="13">
    <location>
        <begin position="5"/>
        <end position="119"/>
    </location>
</feature>
<comment type="pathway">
    <text evidence="1">Cofactor biosynthesis; tetrahydrofolate biosynthesis; 2-amino-4-hydroxy-6-hydroxymethyl-7,8-dihydropteridine diphosphate from 7,8-dihydroneopterin triphosphate: step 4/4.</text>
</comment>
<dbReference type="EC" id="2.7.6.3" evidence="3"/>
<dbReference type="GO" id="GO:0016301">
    <property type="term" value="F:kinase activity"/>
    <property type="evidence" value="ECO:0007669"/>
    <property type="project" value="UniProtKB-KW"/>
</dbReference>
<organism evidence="14 15">
    <name type="scientific">Candidatus Limisoma faecipullorum</name>
    <dbReference type="NCBI Taxonomy" id="2840854"/>
    <lineage>
        <taxon>Bacteria</taxon>
        <taxon>Pseudomonadati</taxon>
        <taxon>Bacteroidota</taxon>
        <taxon>Bacteroidia</taxon>
        <taxon>Bacteroidales</taxon>
        <taxon>Candidatus Limisoma</taxon>
    </lineage>
</organism>
<evidence type="ECO:0000256" key="8">
    <source>
        <dbReference type="ARBA" id="ARBA00022840"/>
    </source>
</evidence>
<reference evidence="14" key="2">
    <citation type="journal article" date="2021" name="PeerJ">
        <title>Extensive microbial diversity within the chicken gut microbiome revealed by metagenomics and culture.</title>
        <authorList>
            <person name="Gilroy R."/>
            <person name="Ravi A."/>
            <person name="Getino M."/>
            <person name="Pursley I."/>
            <person name="Horton D.L."/>
            <person name="Alikhan N.F."/>
            <person name="Baker D."/>
            <person name="Gharbi K."/>
            <person name="Hall N."/>
            <person name="Watson M."/>
            <person name="Adriaenssens E.M."/>
            <person name="Foster-Nyarko E."/>
            <person name="Jarju S."/>
            <person name="Secka A."/>
            <person name="Antonio M."/>
            <person name="Oren A."/>
            <person name="Chaudhuri R.R."/>
            <person name="La Ragione R."/>
            <person name="Hildebrand F."/>
            <person name="Pallen M.J."/>
        </authorList>
    </citation>
    <scope>NUCLEOTIDE SEQUENCE</scope>
    <source>
        <strain evidence="14">6919</strain>
    </source>
</reference>
<evidence type="ECO:0000256" key="6">
    <source>
        <dbReference type="ARBA" id="ARBA00022741"/>
    </source>
</evidence>
<evidence type="ECO:0000256" key="5">
    <source>
        <dbReference type="ARBA" id="ARBA00022679"/>
    </source>
</evidence>
<comment type="similarity">
    <text evidence="2">Belongs to the HPPK family.</text>
</comment>
<evidence type="ECO:0000256" key="4">
    <source>
        <dbReference type="ARBA" id="ARBA00016218"/>
    </source>
</evidence>
<evidence type="ECO:0000259" key="13">
    <source>
        <dbReference type="Pfam" id="PF01288"/>
    </source>
</evidence>
<name>A0A9D9IQV6_9BACT</name>